<keyword evidence="1" id="KW-0343">GTPase activation</keyword>
<dbReference type="SMART" id="SM00324">
    <property type="entry name" value="RhoGAP"/>
    <property type="match status" value="1"/>
</dbReference>
<dbReference type="Pfam" id="PF00620">
    <property type="entry name" value="RhoGAP"/>
    <property type="match status" value="1"/>
</dbReference>
<dbReference type="Gene3D" id="1.10.555.10">
    <property type="entry name" value="Rho GTPase activation protein"/>
    <property type="match status" value="1"/>
</dbReference>
<feature type="compositionally biased region" description="Low complexity" evidence="5">
    <location>
        <begin position="1025"/>
        <end position="1039"/>
    </location>
</feature>
<feature type="compositionally biased region" description="Basic and acidic residues" evidence="5">
    <location>
        <begin position="631"/>
        <end position="641"/>
    </location>
</feature>
<feature type="compositionally biased region" description="Polar residues" evidence="5">
    <location>
        <begin position="179"/>
        <end position="197"/>
    </location>
</feature>
<dbReference type="InterPro" id="IPR001781">
    <property type="entry name" value="Znf_LIM"/>
</dbReference>
<dbReference type="InterPro" id="IPR008936">
    <property type="entry name" value="Rho_GTPase_activation_prot"/>
</dbReference>
<protein>
    <submittedName>
        <fullName evidence="8">RGA2</fullName>
    </submittedName>
</protein>
<feature type="region of interest" description="Disordered" evidence="5">
    <location>
        <begin position="464"/>
        <end position="489"/>
    </location>
</feature>
<feature type="compositionally biased region" description="Polar residues" evidence="5">
    <location>
        <begin position="480"/>
        <end position="489"/>
    </location>
</feature>
<feature type="compositionally biased region" description="Polar residues" evidence="5">
    <location>
        <begin position="1"/>
        <end position="15"/>
    </location>
</feature>
<evidence type="ECO:0000256" key="2">
    <source>
        <dbReference type="ARBA" id="ARBA00022723"/>
    </source>
</evidence>
<dbReference type="PANTHER" id="PTHR23176">
    <property type="entry name" value="RHO/RAC/CDC GTPASE-ACTIVATING PROTEIN"/>
    <property type="match status" value="1"/>
</dbReference>
<dbReference type="SUPFAM" id="SSF48350">
    <property type="entry name" value="GTPase activation domain, GAP"/>
    <property type="match status" value="1"/>
</dbReference>
<feature type="compositionally biased region" description="Polar residues" evidence="5">
    <location>
        <begin position="234"/>
        <end position="251"/>
    </location>
</feature>
<feature type="compositionally biased region" description="Low complexity" evidence="5">
    <location>
        <begin position="969"/>
        <end position="994"/>
    </location>
</feature>
<feature type="region of interest" description="Disordered" evidence="5">
    <location>
        <begin position="631"/>
        <end position="770"/>
    </location>
</feature>
<evidence type="ECO:0000256" key="4">
    <source>
        <dbReference type="PROSITE-ProRule" id="PRU00125"/>
    </source>
</evidence>
<accession>A0A8H7ZBN9</accession>
<evidence type="ECO:0000313" key="9">
    <source>
        <dbReference type="Proteomes" id="UP000669133"/>
    </source>
</evidence>
<dbReference type="GeneID" id="93652247"/>
<dbReference type="PANTHER" id="PTHR23176:SF128">
    <property type="entry name" value="RHO GTPASE-ACTIVATING PROTEIN RGD1"/>
    <property type="match status" value="1"/>
</dbReference>
<dbReference type="GO" id="GO:0046872">
    <property type="term" value="F:metal ion binding"/>
    <property type="evidence" value="ECO:0007669"/>
    <property type="project" value="UniProtKB-KW"/>
</dbReference>
<dbReference type="Pfam" id="PF00412">
    <property type="entry name" value="LIM"/>
    <property type="match status" value="1"/>
</dbReference>
<evidence type="ECO:0000256" key="1">
    <source>
        <dbReference type="ARBA" id="ARBA00022468"/>
    </source>
</evidence>
<evidence type="ECO:0000259" key="6">
    <source>
        <dbReference type="PROSITE" id="PS50023"/>
    </source>
</evidence>
<dbReference type="PROSITE" id="PS00478">
    <property type="entry name" value="LIM_DOMAIN_1"/>
    <property type="match status" value="1"/>
</dbReference>
<feature type="region of interest" description="Disordered" evidence="5">
    <location>
        <begin position="234"/>
        <end position="383"/>
    </location>
</feature>
<feature type="compositionally biased region" description="Polar residues" evidence="5">
    <location>
        <begin position="1040"/>
        <end position="1067"/>
    </location>
</feature>
<evidence type="ECO:0000313" key="8">
    <source>
        <dbReference type="EMBL" id="KAG5418900.1"/>
    </source>
</evidence>
<keyword evidence="3 4" id="KW-0862">Zinc</keyword>
<reference evidence="8 9" key="1">
    <citation type="submission" date="2020-12" db="EMBL/GenBank/DDBJ databases">
        <title>Effect of drift, selection, and recombination on the evolution of hybrid genomes in Candida yeast pathogens.</title>
        <authorList>
            <person name="Mixao V."/>
            <person name="Ksiezopolska E."/>
            <person name="Saus E."/>
            <person name="Boekhout T."/>
            <person name="Gacser A."/>
            <person name="Gabaldon T."/>
        </authorList>
    </citation>
    <scope>NUCLEOTIDE SEQUENCE [LARGE SCALE GENOMIC DNA]</scope>
    <source>
        <strain evidence="8 9">BP57</strain>
    </source>
</reference>
<feature type="region of interest" description="Disordered" evidence="5">
    <location>
        <begin position="1014"/>
        <end position="1067"/>
    </location>
</feature>
<feature type="compositionally biased region" description="Polar residues" evidence="5">
    <location>
        <begin position="547"/>
        <end position="564"/>
    </location>
</feature>
<feature type="compositionally biased region" description="Pro residues" evidence="5">
    <location>
        <begin position="574"/>
        <end position="583"/>
    </location>
</feature>
<dbReference type="EMBL" id="JAEOAQ010000004">
    <property type="protein sequence ID" value="KAG5418900.1"/>
    <property type="molecule type" value="Genomic_DNA"/>
</dbReference>
<feature type="region of interest" description="Disordered" evidence="5">
    <location>
        <begin position="397"/>
        <end position="448"/>
    </location>
</feature>
<feature type="region of interest" description="Disordered" evidence="5">
    <location>
        <begin position="1"/>
        <end position="30"/>
    </location>
</feature>
<feature type="compositionally biased region" description="Polar residues" evidence="5">
    <location>
        <begin position="929"/>
        <end position="941"/>
    </location>
</feature>
<proteinExistence type="predicted"/>
<feature type="region of interest" description="Disordered" evidence="5">
    <location>
        <begin position="547"/>
        <end position="593"/>
    </location>
</feature>
<dbReference type="GO" id="GO:0005096">
    <property type="term" value="F:GTPase activator activity"/>
    <property type="evidence" value="ECO:0007669"/>
    <property type="project" value="UniProtKB-KW"/>
</dbReference>
<dbReference type="CDD" id="cd00159">
    <property type="entry name" value="RhoGAP"/>
    <property type="match status" value="1"/>
</dbReference>
<keyword evidence="9" id="KW-1185">Reference proteome</keyword>
<feature type="domain" description="Rho-GAP" evidence="7">
    <location>
        <begin position="1107"/>
        <end position="1303"/>
    </location>
</feature>
<feature type="compositionally biased region" description="Low complexity" evidence="5">
    <location>
        <begin position="16"/>
        <end position="27"/>
    </location>
</feature>
<dbReference type="CDD" id="cd09394">
    <property type="entry name" value="LIM1_Rga"/>
    <property type="match status" value="1"/>
</dbReference>
<feature type="compositionally biased region" description="Basic and acidic residues" evidence="5">
    <location>
        <begin position="289"/>
        <end position="300"/>
    </location>
</feature>
<dbReference type="CDD" id="cd09395">
    <property type="entry name" value="LIM2_Rga"/>
    <property type="match status" value="1"/>
</dbReference>
<organism evidence="8 9">
    <name type="scientific">Candida metapsilosis</name>
    <dbReference type="NCBI Taxonomy" id="273372"/>
    <lineage>
        <taxon>Eukaryota</taxon>
        <taxon>Fungi</taxon>
        <taxon>Dikarya</taxon>
        <taxon>Ascomycota</taxon>
        <taxon>Saccharomycotina</taxon>
        <taxon>Pichiomycetes</taxon>
        <taxon>Debaryomycetaceae</taxon>
        <taxon>Candida/Lodderomyces clade</taxon>
        <taxon>Candida</taxon>
    </lineage>
</organism>
<dbReference type="SMART" id="SM00132">
    <property type="entry name" value="LIM"/>
    <property type="match status" value="2"/>
</dbReference>
<dbReference type="PROSITE" id="PS50023">
    <property type="entry name" value="LIM_DOMAIN_2"/>
    <property type="match status" value="1"/>
</dbReference>
<dbReference type="InterPro" id="IPR000198">
    <property type="entry name" value="RhoGAP_dom"/>
</dbReference>
<keyword evidence="4" id="KW-0440">LIM domain</keyword>
<feature type="compositionally biased region" description="Polar residues" evidence="5">
    <location>
        <begin position="345"/>
        <end position="381"/>
    </location>
</feature>
<dbReference type="Gene3D" id="2.10.110.10">
    <property type="entry name" value="Cysteine Rich Protein"/>
    <property type="match status" value="2"/>
</dbReference>
<feature type="domain" description="LIM zinc-binding" evidence="6">
    <location>
        <begin position="51"/>
        <end position="113"/>
    </location>
</feature>
<feature type="compositionally biased region" description="Polar residues" evidence="5">
    <location>
        <begin position="707"/>
        <end position="724"/>
    </location>
</feature>
<evidence type="ECO:0000256" key="3">
    <source>
        <dbReference type="ARBA" id="ARBA00022833"/>
    </source>
</evidence>
<feature type="compositionally biased region" description="Basic and acidic residues" evidence="5">
    <location>
        <begin position="955"/>
        <end position="966"/>
    </location>
</feature>
<feature type="compositionally biased region" description="Basic and acidic residues" evidence="5">
    <location>
        <begin position="657"/>
        <end position="668"/>
    </location>
</feature>
<dbReference type="RefSeq" id="XP_067548016.1">
    <property type="nucleotide sequence ID" value="XM_067692603.1"/>
</dbReference>
<dbReference type="GO" id="GO:0005938">
    <property type="term" value="C:cell cortex"/>
    <property type="evidence" value="ECO:0007669"/>
    <property type="project" value="UniProtKB-ARBA"/>
</dbReference>
<dbReference type="PROSITE" id="PS50238">
    <property type="entry name" value="RHOGAP"/>
    <property type="match status" value="1"/>
</dbReference>
<dbReference type="GO" id="GO:0005933">
    <property type="term" value="C:cellular bud"/>
    <property type="evidence" value="ECO:0007669"/>
    <property type="project" value="UniProtKB-ARBA"/>
</dbReference>
<feature type="compositionally biased region" description="Polar residues" evidence="5">
    <location>
        <begin position="260"/>
        <end position="282"/>
    </location>
</feature>
<dbReference type="InterPro" id="IPR050729">
    <property type="entry name" value="Rho-GAP"/>
</dbReference>
<feature type="region of interest" description="Disordered" evidence="5">
    <location>
        <begin position="909"/>
        <end position="1002"/>
    </location>
</feature>
<name>A0A8H7ZBN9_9ASCO</name>
<feature type="compositionally biased region" description="Polar residues" evidence="5">
    <location>
        <begin position="674"/>
        <end position="689"/>
    </location>
</feature>
<evidence type="ECO:0000256" key="5">
    <source>
        <dbReference type="SAM" id="MobiDB-lite"/>
    </source>
</evidence>
<dbReference type="OrthoDB" id="19923at2759"/>
<feature type="region of interest" description="Disordered" evidence="5">
    <location>
        <begin position="175"/>
        <end position="208"/>
    </location>
</feature>
<dbReference type="Proteomes" id="UP000669133">
    <property type="component" value="Unassembled WGS sequence"/>
</dbReference>
<evidence type="ECO:0000259" key="7">
    <source>
        <dbReference type="PROSITE" id="PS50238"/>
    </source>
</evidence>
<sequence>MTEIEPSQSLGVQHQSNHTTPNSNHSNYATPRTEIPVSLDNYPSPEFNQREVCKKCNKLIVEGHAYELGEDRWHIDCFKCSKCDTSLGCNSNFLVLGNGNLICSNCSYNCKQCGRKIDDLAILTGDQAYCSNCFKCRSCKRKIEDLKYARTSKGLFCMDCHEKLMAKKKRYDAKKRQLATLQEKNSQSSLPGGSSDNRTLEDYRRVSTASSRNSLIQSYMASNGEINKSRSSLYKQGENGSQLSVSSNKNKSLPKAPMENYTTTSSHSLTNQNSQEQLSSKASWGHLGTPEKPHAQDLSRNRKRSNIHPSPVPPVLLPENDFSIEEVQNSSDSDTNEPDIVKQAKGTSLRSKGSNVKSQLDSRSSHTSPVNATDAKVSQQSHLDKSIHLDFQDAASDYPARSKHRKYSDNNQLDAPADLKPSSGKNGDPTKHLSPQTVPQEVTGADGKNKNLLILSPGQFHDHEFHSASMGSPLIDSPGTLISRSSSNDNRLKVQSLSIEQEQYSRSQCPSPYAKANRQARVVEMNDEIQTDAVPVDTDITNQHSAYTTPQQQRPRAGSGSANGSIPIGVSLSSPPPKMPVPNTPTRNKERLPALKFDESVAYGLGLEGVTYSEDDSSKLALDQEADQREYMRQLRQKQEQQRGQGQIHSASVTPQKSKEDLKSRNEHIPIPFSINQSPRIINNPTPAVTNLEDDGQGENAEGGQIPQESPSQPQKVSRTTSLIRNFKHKRSTSGGGGQSKFGLFKSSPREEVNKGGQSTHIRHTSDGSIASSTLGGISSIHSQYFTSPNRAESVNNSGFDKVKAPYSAQSQQTHARSTSDSTMFFDGDPFEMKSIKTEVQKASADKLNLEFEIKRLKQDKLKLCEQLKSIQSNYTEESIKYDNLVNEVRDLEERKLFLTQSNKELAEENERLQSLQKQHRMKQQQQQAPLSNMNIGSSDSMGDDNLTSYSSLSKESKSGHNDYHQKHQNQQQQQQQHPQQHQQQQPTAQQPAAPEDEQTHKATRLKFWRRAKAGGGPHVVNTKNDNNAANGSNNSANSMPHSVSTQGIHGNGNSNGNAQGTNSKFSRSTSANILDSFINSDYNGSNSSGLQLTNSKSTSTVSLFNATLQRRAEYEKTPIPLIVSRCVIEVEKRGLEVEGIYRISGGNSAIVAIENAFSNLGQDPDDKQLVKLNELLDGDIHAVTSALKRYLRKLPDPVIPISNYDEFIHIAASQSQREARLDSLHTLVQKLPVANQSVLHILCQHLNKVASLQDVNRMGVKNLSVVFAPTLARDETGEREMTDMANRNAMTELLLTEYPKLFR</sequence>
<dbReference type="GO" id="GO:0007165">
    <property type="term" value="P:signal transduction"/>
    <property type="evidence" value="ECO:0007669"/>
    <property type="project" value="InterPro"/>
</dbReference>
<gene>
    <name evidence="8" type="ORF">I9W82_003618</name>
</gene>
<keyword evidence="2 4" id="KW-0479">Metal-binding</keyword>
<comment type="caution">
    <text evidence="8">The sequence shown here is derived from an EMBL/GenBank/DDBJ whole genome shotgun (WGS) entry which is preliminary data.</text>
</comment>